<name>A0A1M6K1H8_PSEXY</name>
<dbReference type="Proteomes" id="UP000184185">
    <property type="component" value="Unassembled WGS sequence"/>
</dbReference>
<dbReference type="Gene3D" id="1.10.10.2910">
    <property type="match status" value="1"/>
</dbReference>
<dbReference type="RefSeq" id="WP_072919028.1">
    <property type="nucleotide sequence ID" value="NZ_FQYQ01000027.1"/>
</dbReference>
<keyword evidence="2" id="KW-1185">Reference proteome</keyword>
<proteinExistence type="predicted"/>
<reference evidence="1 2" key="1">
    <citation type="submission" date="2016-11" db="EMBL/GenBank/DDBJ databases">
        <authorList>
            <person name="Jaros S."/>
            <person name="Januszkiewicz K."/>
            <person name="Wedrychowicz H."/>
        </authorList>
    </citation>
    <scope>NUCLEOTIDE SEQUENCE [LARGE SCALE GENOMIC DNA]</scope>
    <source>
        <strain evidence="1 2">DSM 14809</strain>
    </source>
</reference>
<organism evidence="1 2">
    <name type="scientific">Pseudobutyrivibrio xylanivorans DSM 14809</name>
    <dbReference type="NCBI Taxonomy" id="1123012"/>
    <lineage>
        <taxon>Bacteria</taxon>
        <taxon>Bacillati</taxon>
        <taxon>Bacillota</taxon>
        <taxon>Clostridia</taxon>
        <taxon>Lachnospirales</taxon>
        <taxon>Lachnospiraceae</taxon>
        <taxon>Pseudobutyrivibrio</taxon>
    </lineage>
</organism>
<sequence>MNCFKADACSRRDIQRFVYSLKKKVGLENELYFPVIEFLENVLPMIIPDFNYEIVSEKEMGNKHGETYPSKNLIRIREDVYDRAVAGEGRDRLTVAHEIGHLFMHEDDCVALCRLEPDEKLKPFEDPEWQADCFGGELLASSYLIKGMRAWEVEERCGVSGAAARCQLKHCK</sequence>
<dbReference type="AlphaFoldDB" id="A0A1M6K1H8"/>
<dbReference type="EMBL" id="FQYQ01000027">
    <property type="protein sequence ID" value="SHJ52764.1"/>
    <property type="molecule type" value="Genomic_DNA"/>
</dbReference>
<accession>A0A1M6K1H8</accession>
<protein>
    <submittedName>
        <fullName evidence="1">Uncharacterized protein</fullName>
    </submittedName>
</protein>
<evidence type="ECO:0000313" key="1">
    <source>
        <dbReference type="EMBL" id="SHJ52764.1"/>
    </source>
</evidence>
<evidence type="ECO:0000313" key="2">
    <source>
        <dbReference type="Proteomes" id="UP000184185"/>
    </source>
</evidence>
<gene>
    <name evidence="1" type="ORF">SAMN02745725_02750</name>
</gene>